<gene>
    <name evidence="1" type="ORF">WN944_024274</name>
</gene>
<dbReference type="Gene3D" id="3.80.10.10">
    <property type="entry name" value="Ribonuclease Inhibitor"/>
    <property type="match status" value="2"/>
</dbReference>
<name>A0AAP0LN89_9ROSI</name>
<comment type="caution">
    <text evidence="1">The sequence shown here is derived from an EMBL/GenBank/DDBJ whole genome shotgun (WGS) entry which is preliminary data.</text>
</comment>
<dbReference type="InterPro" id="IPR001611">
    <property type="entry name" value="Leu-rich_rpt"/>
</dbReference>
<accession>A0AAP0LN89</accession>
<organism evidence="1 2">
    <name type="scientific">Citrus x changshan-huyou</name>
    <dbReference type="NCBI Taxonomy" id="2935761"/>
    <lineage>
        <taxon>Eukaryota</taxon>
        <taxon>Viridiplantae</taxon>
        <taxon>Streptophyta</taxon>
        <taxon>Embryophyta</taxon>
        <taxon>Tracheophyta</taxon>
        <taxon>Spermatophyta</taxon>
        <taxon>Magnoliopsida</taxon>
        <taxon>eudicotyledons</taxon>
        <taxon>Gunneridae</taxon>
        <taxon>Pentapetalae</taxon>
        <taxon>rosids</taxon>
        <taxon>malvids</taxon>
        <taxon>Sapindales</taxon>
        <taxon>Rutaceae</taxon>
        <taxon>Aurantioideae</taxon>
        <taxon>Citrus</taxon>
    </lineage>
</organism>
<protein>
    <submittedName>
        <fullName evidence="1">Uncharacterized protein</fullName>
    </submittedName>
</protein>
<dbReference type="PANTHER" id="PTHR48065">
    <property type="entry name" value="OS10G0469600 PROTEIN"/>
    <property type="match status" value="1"/>
</dbReference>
<sequence length="182" mass="19536">MQKPPCHLPVASLIKPSAPAKPDPFLTQWASYTSLHNNRLTGELPSSFKNCSQLRVLDLGKNALFDEIRTWIGGSLQDLIPSPKKEVPIRPLGWTNTSGGWVLLGNASHGSCGLIALNRSRNNLTGPITPKIGQLKSLDFLDLSRNLFSGSITSSLSQLSGLGVLDLSCNNSSGKITLGTQF</sequence>
<dbReference type="SUPFAM" id="SSF52058">
    <property type="entry name" value="L domain-like"/>
    <property type="match status" value="1"/>
</dbReference>
<dbReference type="Proteomes" id="UP001428341">
    <property type="component" value="Unassembled WGS sequence"/>
</dbReference>
<dbReference type="InterPro" id="IPR032675">
    <property type="entry name" value="LRR_dom_sf"/>
</dbReference>
<dbReference type="PANTHER" id="PTHR48065:SF11">
    <property type="entry name" value="OS11G0213300 PROTEIN"/>
    <property type="match status" value="1"/>
</dbReference>
<reference evidence="1 2" key="1">
    <citation type="submission" date="2024-05" db="EMBL/GenBank/DDBJ databases">
        <title>Haplotype-resolved chromosome-level genome assembly of Huyou (Citrus changshanensis).</title>
        <authorList>
            <person name="Miao C."/>
            <person name="Chen W."/>
            <person name="Wu Y."/>
            <person name="Wang L."/>
            <person name="Zhao S."/>
            <person name="Grierson D."/>
            <person name="Xu C."/>
            <person name="Chen K."/>
        </authorList>
    </citation>
    <scope>NUCLEOTIDE SEQUENCE [LARGE SCALE GENOMIC DNA]</scope>
    <source>
        <strain evidence="1">01-14</strain>
        <tissue evidence="1">Leaf</tissue>
    </source>
</reference>
<dbReference type="EMBL" id="JBCGBO010000024">
    <property type="protein sequence ID" value="KAK9181137.1"/>
    <property type="molecule type" value="Genomic_DNA"/>
</dbReference>
<evidence type="ECO:0000313" key="2">
    <source>
        <dbReference type="Proteomes" id="UP001428341"/>
    </source>
</evidence>
<dbReference type="Pfam" id="PF00560">
    <property type="entry name" value="LRR_1"/>
    <property type="match status" value="2"/>
</dbReference>
<keyword evidence="2" id="KW-1185">Reference proteome</keyword>
<evidence type="ECO:0000313" key="1">
    <source>
        <dbReference type="EMBL" id="KAK9181137.1"/>
    </source>
</evidence>
<proteinExistence type="predicted"/>
<dbReference type="AlphaFoldDB" id="A0AAP0LN89"/>